<dbReference type="GO" id="GO:0003676">
    <property type="term" value="F:nucleic acid binding"/>
    <property type="evidence" value="ECO:0007669"/>
    <property type="project" value="InterPro"/>
</dbReference>
<dbReference type="GO" id="GO:0017056">
    <property type="term" value="F:structural constituent of nuclear pore"/>
    <property type="evidence" value="ECO:0007669"/>
    <property type="project" value="TreeGrafter"/>
</dbReference>
<keyword evidence="9 12" id="KW-0539">Nucleus</keyword>
<evidence type="ECO:0000259" key="14">
    <source>
        <dbReference type="PROSITE" id="PS51472"/>
    </source>
</evidence>
<keyword evidence="8 12" id="KW-0906">Nuclear pore complex</keyword>
<dbReference type="PROSITE" id="PS51472">
    <property type="entry name" value="RRM_NUP35"/>
    <property type="match status" value="1"/>
</dbReference>
<evidence type="ECO:0000256" key="3">
    <source>
        <dbReference type="ARBA" id="ARBA00016439"/>
    </source>
</evidence>
<dbReference type="AlphaFoldDB" id="A0A0N4U9N8"/>
<dbReference type="Proteomes" id="UP000038040">
    <property type="component" value="Unplaced"/>
</dbReference>
<dbReference type="WBParaSite" id="DME_0000381301-mRNA-1">
    <property type="protein sequence ID" value="DME_0000381301-mRNA-1"/>
    <property type="gene ID" value="DME_0000381301"/>
</dbReference>
<evidence type="ECO:0000256" key="10">
    <source>
        <dbReference type="ARBA" id="ARBA00029997"/>
    </source>
</evidence>
<keyword evidence="17" id="KW-1185">Reference proteome</keyword>
<evidence type="ECO:0000313" key="17">
    <source>
        <dbReference type="Proteomes" id="UP000274756"/>
    </source>
</evidence>
<reference evidence="18" key="1">
    <citation type="submission" date="2017-02" db="UniProtKB">
        <authorList>
            <consortium name="WormBaseParasite"/>
        </authorList>
    </citation>
    <scope>IDENTIFICATION</scope>
</reference>
<dbReference type="PANTHER" id="PTHR21527:SF6">
    <property type="entry name" value="NUCLEOPORIN NUP35"/>
    <property type="match status" value="1"/>
</dbReference>
<organism evidence="16 18">
    <name type="scientific">Dracunculus medinensis</name>
    <name type="common">Guinea worm</name>
    <dbReference type="NCBI Taxonomy" id="318479"/>
    <lineage>
        <taxon>Eukaryota</taxon>
        <taxon>Metazoa</taxon>
        <taxon>Ecdysozoa</taxon>
        <taxon>Nematoda</taxon>
        <taxon>Chromadorea</taxon>
        <taxon>Rhabditida</taxon>
        <taxon>Spirurina</taxon>
        <taxon>Dracunculoidea</taxon>
        <taxon>Dracunculidae</taxon>
        <taxon>Dracunculus</taxon>
    </lineage>
</organism>
<dbReference type="GO" id="GO:0051028">
    <property type="term" value="P:mRNA transport"/>
    <property type="evidence" value="ECO:0007669"/>
    <property type="project" value="UniProtKB-UniRule"/>
</dbReference>
<reference evidence="15 17" key="2">
    <citation type="submission" date="2018-11" db="EMBL/GenBank/DDBJ databases">
        <authorList>
            <consortium name="Pathogen Informatics"/>
        </authorList>
    </citation>
    <scope>NUCLEOTIDE SEQUENCE [LARGE SCALE GENOMIC DNA]</scope>
</reference>
<evidence type="ECO:0000256" key="9">
    <source>
        <dbReference type="ARBA" id="ARBA00023242"/>
    </source>
</evidence>
<comment type="similarity">
    <text evidence="2">Belongs to the Nup35 family.</text>
</comment>
<evidence type="ECO:0000256" key="5">
    <source>
        <dbReference type="ARBA" id="ARBA00022816"/>
    </source>
</evidence>
<accession>A0A0N4U9N8</accession>
<dbReference type="CDD" id="cd12441">
    <property type="entry name" value="RRM_Nup53_like"/>
    <property type="match status" value="1"/>
</dbReference>
<dbReference type="InterPro" id="IPR007846">
    <property type="entry name" value="RRM_NUP35_dom"/>
</dbReference>
<evidence type="ECO:0000256" key="11">
    <source>
        <dbReference type="ARBA" id="ARBA00030250"/>
    </source>
</evidence>
<proteinExistence type="inferred from homology"/>
<evidence type="ECO:0000256" key="4">
    <source>
        <dbReference type="ARBA" id="ARBA00022448"/>
    </source>
</evidence>
<evidence type="ECO:0000256" key="13">
    <source>
        <dbReference type="SAM" id="MobiDB-lite"/>
    </source>
</evidence>
<evidence type="ECO:0000256" key="6">
    <source>
        <dbReference type="ARBA" id="ARBA00022927"/>
    </source>
</evidence>
<evidence type="ECO:0000256" key="12">
    <source>
        <dbReference type="PROSITE-ProRule" id="PRU00804"/>
    </source>
</evidence>
<dbReference type="GO" id="GO:0006607">
    <property type="term" value="P:NLS-bearing protein import into nucleus"/>
    <property type="evidence" value="ECO:0007669"/>
    <property type="project" value="TreeGrafter"/>
</dbReference>
<dbReference type="PANTHER" id="PTHR21527">
    <property type="entry name" value="NUCLEOPORIN NUP35"/>
    <property type="match status" value="1"/>
</dbReference>
<comment type="subcellular location">
    <subcellularLocation>
        <location evidence="1">Nucleus</location>
        <location evidence="1">Nuclear pore complex</location>
    </subcellularLocation>
</comment>
<keyword evidence="5 12" id="KW-0509">mRNA transport</keyword>
<evidence type="ECO:0000313" key="16">
    <source>
        <dbReference type="Proteomes" id="UP000038040"/>
    </source>
</evidence>
<feature type="compositionally biased region" description="Polar residues" evidence="13">
    <location>
        <begin position="20"/>
        <end position="43"/>
    </location>
</feature>
<feature type="region of interest" description="Disordered" evidence="13">
    <location>
        <begin position="1"/>
        <end position="49"/>
    </location>
</feature>
<dbReference type="SUPFAM" id="SSF54928">
    <property type="entry name" value="RNA-binding domain, RBD"/>
    <property type="match status" value="1"/>
</dbReference>
<dbReference type="Proteomes" id="UP000274756">
    <property type="component" value="Unassembled WGS sequence"/>
</dbReference>
<dbReference type="FunFam" id="3.30.70.330:FF:000095">
    <property type="entry name" value="Putative Nucleoporin NUP53"/>
    <property type="match status" value="1"/>
</dbReference>
<dbReference type="Gene3D" id="3.30.70.330">
    <property type="match status" value="1"/>
</dbReference>
<dbReference type="Pfam" id="PF05172">
    <property type="entry name" value="RRM_Nup35"/>
    <property type="match status" value="1"/>
</dbReference>
<feature type="domain" description="RRM Nup35-type" evidence="14">
    <location>
        <begin position="128"/>
        <end position="208"/>
    </location>
</feature>
<evidence type="ECO:0000256" key="8">
    <source>
        <dbReference type="ARBA" id="ARBA00023132"/>
    </source>
</evidence>
<dbReference type="InterPro" id="IPR012677">
    <property type="entry name" value="Nucleotide-bd_a/b_plait_sf"/>
</dbReference>
<dbReference type="GO" id="GO:0044613">
    <property type="term" value="C:nuclear pore central transport channel"/>
    <property type="evidence" value="ECO:0007669"/>
    <property type="project" value="TreeGrafter"/>
</dbReference>
<keyword evidence="7" id="KW-0811">Translocation</keyword>
<dbReference type="EMBL" id="UYYG01001163">
    <property type="protein sequence ID" value="VDN57845.1"/>
    <property type="molecule type" value="Genomic_DNA"/>
</dbReference>
<evidence type="ECO:0000256" key="1">
    <source>
        <dbReference type="ARBA" id="ARBA00004567"/>
    </source>
</evidence>
<dbReference type="InterPro" id="IPR035979">
    <property type="entry name" value="RBD_domain_sf"/>
</dbReference>
<gene>
    <name evidence="15" type="ORF">DME_LOCUS7818</name>
</gene>
<evidence type="ECO:0000313" key="18">
    <source>
        <dbReference type="WBParaSite" id="DME_0000381301-mRNA-1"/>
    </source>
</evidence>
<dbReference type="STRING" id="318479.A0A0N4U9N8"/>
<dbReference type="GO" id="GO:0044615">
    <property type="term" value="C:nuclear pore nuclear basket"/>
    <property type="evidence" value="ECO:0007669"/>
    <property type="project" value="TreeGrafter"/>
</dbReference>
<sequence>MLANPRGNLTSSKDVLMATKSPTTSTEQFRNTTSNQTGQTISPNFLFGSNRKTKTNAISTSVTGTPQRGEKQNLQGNVNIFSPAASQLNSPPLRSLREEVKSTNVILAGINQTTFETDEVVPVEQMFDTAGNWVTIFGFPSEDASDVLKYFGRHGAIVSHRFPKKGNWVHVRYATAVHAQQALTYNGRIFGGKLKLGVVPTDSKVCFFLYLESSVHFSTAICNSNDENRLPTSSIIMEDSFCGLAPATAVNASKNSIDCDNKEINRTSRSGIRSLRAAYNIADNEYRINNIIQPQKTQGFMDKIWSFISY</sequence>
<protein>
    <recommendedName>
        <fullName evidence="3">Nucleoporin NUP35</fullName>
    </recommendedName>
    <alternativeName>
        <fullName evidence="11">35 kDa nucleoporin</fullName>
    </alternativeName>
    <alternativeName>
        <fullName evidence="10">Nucleoporin NUP53</fullName>
    </alternativeName>
</protein>
<evidence type="ECO:0000256" key="7">
    <source>
        <dbReference type="ARBA" id="ARBA00023010"/>
    </source>
</evidence>
<dbReference type="GO" id="GO:0005543">
    <property type="term" value="F:phospholipid binding"/>
    <property type="evidence" value="ECO:0007669"/>
    <property type="project" value="TreeGrafter"/>
</dbReference>
<name>A0A0N4U9N8_DRAME</name>
<evidence type="ECO:0000256" key="2">
    <source>
        <dbReference type="ARBA" id="ARBA00009454"/>
    </source>
</evidence>
<evidence type="ECO:0000313" key="15">
    <source>
        <dbReference type="EMBL" id="VDN57845.1"/>
    </source>
</evidence>
<dbReference type="OrthoDB" id="10015491at2759"/>
<keyword evidence="6" id="KW-0653">Protein transport</keyword>
<keyword evidence="4 12" id="KW-0813">Transport</keyword>
<dbReference type="GO" id="GO:0006999">
    <property type="term" value="P:nuclear pore organization"/>
    <property type="evidence" value="ECO:0007669"/>
    <property type="project" value="TreeGrafter"/>
</dbReference>